<organism evidence="6 7">
    <name type="scientific">Qipengyuania marisflavi</name>
    <dbReference type="NCBI Taxonomy" id="2486356"/>
    <lineage>
        <taxon>Bacteria</taxon>
        <taxon>Pseudomonadati</taxon>
        <taxon>Pseudomonadota</taxon>
        <taxon>Alphaproteobacteria</taxon>
        <taxon>Sphingomonadales</taxon>
        <taxon>Erythrobacteraceae</taxon>
        <taxon>Qipengyuania</taxon>
    </lineage>
</organism>
<proteinExistence type="predicted"/>
<reference evidence="6 7" key="1">
    <citation type="submission" date="2019-05" db="EMBL/GenBank/DDBJ databases">
        <title>Erythrobacter marisflavi sp. nov., isolated from isolated from water of an estuary environment.</title>
        <authorList>
            <person name="Yoon J.-H."/>
        </authorList>
    </citation>
    <scope>NUCLEOTIDE SEQUENCE [LARGE SCALE GENOMIC DNA]</scope>
    <source>
        <strain evidence="6 7">KEM-5</strain>
    </source>
</reference>
<dbReference type="PRINTS" id="PR00087">
    <property type="entry name" value="LIPOXYGENASE"/>
</dbReference>
<name>A0A5S3PBE9_9SPHN</name>
<keyword evidence="7" id="KW-1185">Reference proteome</keyword>
<dbReference type="InterPro" id="IPR020833">
    <property type="entry name" value="LipOase_Fe_BS"/>
</dbReference>
<dbReference type="GO" id="GO:0016702">
    <property type="term" value="F:oxidoreductase activity, acting on single donors with incorporation of molecular oxygen, incorporation of two atoms of oxygen"/>
    <property type="evidence" value="ECO:0007669"/>
    <property type="project" value="InterPro"/>
</dbReference>
<dbReference type="Proteomes" id="UP000309668">
    <property type="component" value="Unassembled WGS sequence"/>
</dbReference>
<feature type="domain" description="Lipoxygenase" evidence="5">
    <location>
        <begin position="115"/>
        <end position="395"/>
    </location>
</feature>
<sequence length="395" mass="42616">MEWWVLLVKIALDLVVNQIEIQKTNAQAAEDPEALAVVQAHQPLVGAIAKDVSELESRLNAARPPHSGLGQDIAATVDHVAQDIEVLTLRAHAKKLAALLEPTGLDHSAQGADERSLEDYEAIFKTIECPPIAYDFQDDLEFARLRVDGPNPMLIEVVSAVPAGCQITSDDYAAVVSGDTLAAALADGRLFQCDYKDLSAIAEIGTTNGVQKYLARPVALFAVPPQSEVLVPVAIRCEPDNPACPVVTPTNSTAGQWGWQMAKFFVQVADGNYHELFAHLARTHLVIEGVAVAAHRHLANQHPIWALLVPHFEGTMFINDAAANSLIVANGPIDHIFAGTIESNQQAAATARLDFDFALKMLPTDLEARGVGVTSALADYPYRDDGLLVWQAIHD</sequence>
<evidence type="ECO:0000259" key="5">
    <source>
        <dbReference type="PROSITE" id="PS51393"/>
    </source>
</evidence>
<dbReference type="PROSITE" id="PS51393">
    <property type="entry name" value="LIPOXYGENASE_3"/>
    <property type="match status" value="1"/>
</dbReference>
<keyword evidence="4" id="KW-0408">Iron</keyword>
<dbReference type="AlphaFoldDB" id="A0A5S3PBE9"/>
<evidence type="ECO:0000256" key="1">
    <source>
        <dbReference type="ARBA" id="ARBA00001962"/>
    </source>
</evidence>
<dbReference type="SUPFAM" id="SSF48484">
    <property type="entry name" value="Lipoxigenase"/>
    <property type="match status" value="1"/>
</dbReference>
<comment type="cofactor">
    <cofactor evidence="1">
        <name>Fe cation</name>
        <dbReference type="ChEBI" id="CHEBI:24875"/>
    </cofactor>
</comment>
<evidence type="ECO:0000256" key="4">
    <source>
        <dbReference type="ARBA" id="ARBA00023004"/>
    </source>
</evidence>
<dbReference type="Gene3D" id="1.20.245.10">
    <property type="entry name" value="Lipoxygenase-1, Domain 5"/>
    <property type="match status" value="1"/>
</dbReference>
<keyword evidence="3" id="KW-0560">Oxidoreductase</keyword>
<evidence type="ECO:0000256" key="3">
    <source>
        <dbReference type="ARBA" id="ARBA00023002"/>
    </source>
</evidence>
<dbReference type="PROSITE" id="PS00711">
    <property type="entry name" value="LIPOXYGENASE_1"/>
    <property type="match status" value="1"/>
</dbReference>
<keyword evidence="2" id="KW-0479">Metal-binding</keyword>
<comment type="caution">
    <text evidence="6">The sequence shown here is derived from an EMBL/GenBank/DDBJ whole genome shotgun (WGS) entry which is preliminary data.</text>
</comment>
<dbReference type="GO" id="GO:0046872">
    <property type="term" value="F:metal ion binding"/>
    <property type="evidence" value="ECO:0007669"/>
    <property type="project" value="UniProtKB-KW"/>
</dbReference>
<dbReference type="Gene3D" id="3.10.450.60">
    <property type="match status" value="1"/>
</dbReference>
<dbReference type="EMBL" id="VCAO01000001">
    <property type="protein sequence ID" value="TMM50085.1"/>
    <property type="molecule type" value="Genomic_DNA"/>
</dbReference>
<gene>
    <name evidence="6" type="ORF">FEV51_02510</name>
</gene>
<dbReference type="PANTHER" id="PTHR11771">
    <property type="entry name" value="LIPOXYGENASE"/>
    <property type="match status" value="1"/>
</dbReference>
<dbReference type="GO" id="GO:0034440">
    <property type="term" value="P:lipid oxidation"/>
    <property type="evidence" value="ECO:0007669"/>
    <property type="project" value="InterPro"/>
</dbReference>
<dbReference type="InterPro" id="IPR013819">
    <property type="entry name" value="LipOase_C"/>
</dbReference>
<protein>
    <recommendedName>
        <fullName evidence="5">Lipoxygenase domain-containing protein</fullName>
    </recommendedName>
</protein>
<dbReference type="OrthoDB" id="5912511at2"/>
<dbReference type="InterPro" id="IPR000907">
    <property type="entry name" value="LipOase"/>
</dbReference>
<evidence type="ECO:0000313" key="7">
    <source>
        <dbReference type="Proteomes" id="UP000309668"/>
    </source>
</evidence>
<evidence type="ECO:0000313" key="6">
    <source>
        <dbReference type="EMBL" id="TMM50085.1"/>
    </source>
</evidence>
<dbReference type="InterPro" id="IPR036226">
    <property type="entry name" value="LipOase_C_sf"/>
</dbReference>
<dbReference type="Pfam" id="PF00305">
    <property type="entry name" value="Lipoxygenase"/>
    <property type="match status" value="1"/>
</dbReference>
<evidence type="ECO:0000256" key="2">
    <source>
        <dbReference type="ARBA" id="ARBA00022723"/>
    </source>
</evidence>
<accession>A0A5S3PBE9</accession>